<evidence type="ECO:0000313" key="2">
    <source>
        <dbReference type="Proteomes" id="UP000192277"/>
    </source>
</evidence>
<reference evidence="1 2" key="1">
    <citation type="submission" date="2016-04" db="EMBL/GenBank/DDBJ databases">
        <authorList>
            <person name="Chen L."/>
            <person name="Zhuang W."/>
            <person name="Wang G."/>
        </authorList>
    </citation>
    <scope>NUCLEOTIDE SEQUENCE [LARGE SCALE GENOMIC DNA]</scope>
    <source>
        <strain evidence="2">GR20</strain>
    </source>
</reference>
<evidence type="ECO:0000313" key="1">
    <source>
        <dbReference type="EMBL" id="OQP55678.1"/>
    </source>
</evidence>
<sequence>MVKLKGKPEIGDFVNKKIFAPIRDANKMSDFANFNDDEKLGKSKLPWIKQQQKKIRNQERESRREFLNRNALLPGTKNTYCDFSRYKSRQKWH</sequence>
<keyword evidence="2" id="KW-1185">Reference proteome</keyword>
<accession>A0ABX3P654</accession>
<gene>
    <name evidence="1" type="ORF">A4D02_05085</name>
</gene>
<protein>
    <submittedName>
        <fullName evidence="1">Uncharacterized protein</fullName>
    </submittedName>
</protein>
<organism evidence="1 2">
    <name type="scientific">Niastella koreensis</name>
    <dbReference type="NCBI Taxonomy" id="354356"/>
    <lineage>
        <taxon>Bacteria</taxon>
        <taxon>Pseudomonadati</taxon>
        <taxon>Bacteroidota</taxon>
        <taxon>Chitinophagia</taxon>
        <taxon>Chitinophagales</taxon>
        <taxon>Chitinophagaceae</taxon>
        <taxon>Niastella</taxon>
    </lineage>
</organism>
<name>A0ABX3P654_9BACT</name>
<proteinExistence type="predicted"/>
<dbReference type="Proteomes" id="UP000192277">
    <property type="component" value="Unassembled WGS sequence"/>
</dbReference>
<dbReference type="EMBL" id="LWBO01000001">
    <property type="protein sequence ID" value="OQP55678.1"/>
    <property type="molecule type" value="Genomic_DNA"/>
</dbReference>
<comment type="caution">
    <text evidence="1">The sequence shown here is derived from an EMBL/GenBank/DDBJ whole genome shotgun (WGS) entry which is preliminary data.</text>
</comment>
<dbReference type="RefSeq" id="WP_049815671.1">
    <property type="nucleotide sequence ID" value="NZ_LWBO01000001.1"/>
</dbReference>